<dbReference type="InterPro" id="IPR003959">
    <property type="entry name" value="ATPase_AAA_core"/>
</dbReference>
<proteinExistence type="predicted"/>
<evidence type="ECO:0000313" key="2">
    <source>
        <dbReference type="EMBL" id="CAK0873200.1"/>
    </source>
</evidence>
<dbReference type="SUPFAM" id="SSF52540">
    <property type="entry name" value="P-loop containing nucleoside triphosphate hydrolases"/>
    <property type="match status" value="1"/>
</dbReference>
<reference evidence="2" key="1">
    <citation type="submission" date="2023-10" db="EMBL/GenBank/DDBJ databases">
        <authorList>
            <person name="Chen Y."/>
            <person name="Shah S."/>
            <person name="Dougan E. K."/>
            <person name="Thang M."/>
            <person name="Chan C."/>
        </authorList>
    </citation>
    <scope>NUCLEOTIDE SEQUENCE [LARGE SCALE GENOMIC DNA]</scope>
</reference>
<dbReference type="InterPro" id="IPR027417">
    <property type="entry name" value="P-loop_NTPase"/>
</dbReference>
<name>A0ABN9VIX3_9DINO</name>
<gene>
    <name evidence="2" type="ORF">PCOR1329_LOCUS58464</name>
</gene>
<dbReference type="EMBL" id="CAUYUJ010017250">
    <property type="protein sequence ID" value="CAK0873200.1"/>
    <property type="molecule type" value="Genomic_DNA"/>
</dbReference>
<dbReference type="Proteomes" id="UP001189429">
    <property type="component" value="Unassembled WGS sequence"/>
</dbReference>
<sequence>MVLRLARKFKRSESSGRASLSLGEYLEQVALFRRALRLDYNVGDFLKQVDLSGVPELTWNEYYADDEIKAQLRAISESTPADEQVLRRSVYGSNGRPSGPPIVLLHGPPGTGKTQGMRVVAAQTKKTLYMLSLKGLVGQNQIRDLFGAICLRYTERSKEPEGTPRRASRHGGGFLRSSPVCATRSCSFKL</sequence>
<protein>
    <recommendedName>
        <fullName evidence="1">ATPase AAA-type core domain-containing protein</fullName>
    </recommendedName>
</protein>
<evidence type="ECO:0000259" key="1">
    <source>
        <dbReference type="Pfam" id="PF00004"/>
    </source>
</evidence>
<dbReference type="Gene3D" id="3.40.50.300">
    <property type="entry name" value="P-loop containing nucleotide triphosphate hydrolases"/>
    <property type="match status" value="1"/>
</dbReference>
<organism evidence="2 3">
    <name type="scientific">Prorocentrum cordatum</name>
    <dbReference type="NCBI Taxonomy" id="2364126"/>
    <lineage>
        <taxon>Eukaryota</taxon>
        <taxon>Sar</taxon>
        <taxon>Alveolata</taxon>
        <taxon>Dinophyceae</taxon>
        <taxon>Prorocentrales</taxon>
        <taxon>Prorocentraceae</taxon>
        <taxon>Prorocentrum</taxon>
    </lineage>
</organism>
<evidence type="ECO:0000313" key="3">
    <source>
        <dbReference type="Proteomes" id="UP001189429"/>
    </source>
</evidence>
<comment type="caution">
    <text evidence="2">The sequence shown here is derived from an EMBL/GenBank/DDBJ whole genome shotgun (WGS) entry which is preliminary data.</text>
</comment>
<dbReference type="Pfam" id="PF00004">
    <property type="entry name" value="AAA"/>
    <property type="match status" value="1"/>
</dbReference>
<feature type="domain" description="ATPase AAA-type core" evidence="1">
    <location>
        <begin position="103"/>
        <end position="147"/>
    </location>
</feature>
<keyword evidence="3" id="KW-1185">Reference proteome</keyword>
<accession>A0ABN9VIX3</accession>